<comment type="similarity">
    <text evidence="1">Belongs to the FAM91 family.</text>
</comment>
<protein>
    <recommendedName>
        <fullName evidence="3">FAM91 C-terminal domain-containing protein</fullName>
    </recommendedName>
</protein>
<feature type="region of interest" description="Disordered" evidence="2">
    <location>
        <begin position="219"/>
        <end position="249"/>
    </location>
</feature>
<dbReference type="InterPro" id="IPR028097">
    <property type="entry name" value="FAM91_C_dom"/>
</dbReference>
<keyword evidence="5" id="KW-1185">Reference proteome</keyword>
<reference evidence="4" key="2">
    <citation type="submission" date="2022-06" db="UniProtKB">
        <authorList>
            <consortium name="EnsemblMetazoa"/>
        </authorList>
    </citation>
    <scope>IDENTIFICATION</scope>
    <source>
        <strain evidence="4">p50T (Dazao)</strain>
    </source>
</reference>
<evidence type="ECO:0000259" key="3">
    <source>
        <dbReference type="Pfam" id="PF14648"/>
    </source>
</evidence>
<dbReference type="AlphaFoldDB" id="A0A8R2R5T0"/>
<dbReference type="EnsemblMetazoa" id="XM_038021494.1">
    <property type="protein sequence ID" value="XP_037877422.1"/>
    <property type="gene ID" value="LOC119630978"/>
</dbReference>
<dbReference type="Proteomes" id="UP000005204">
    <property type="component" value="Unassembled WGS sequence"/>
</dbReference>
<dbReference type="PANTHER" id="PTHR28441:SF2">
    <property type="entry name" value="PROTEIN FAM91A1"/>
    <property type="match status" value="1"/>
</dbReference>
<feature type="domain" description="FAM91 C-terminal" evidence="3">
    <location>
        <begin position="230"/>
        <end position="424"/>
    </location>
</feature>
<evidence type="ECO:0000313" key="4">
    <source>
        <dbReference type="EnsemblMetazoa" id="XP_037877422.1"/>
    </source>
</evidence>
<feature type="region of interest" description="Disordered" evidence="2">
    <location>
        <begin position="163"/>
        <end position="184"/>
    </location>
</feature>
<feature type="compositionally biased region" description="Basic and acidic residues" evidence="2">
    <location>
        <begin position="238"/>
        <end position="249"/>
    </location>
</feature>
<evidence type="ECO:0000256" key="2">
    <source>
        <dbReference type="SAM" id="MobiDB-lite"/>
    </source>
</evidence>
<reference evidence="5" key="1">
    <citation type="journal article" date="2008" name="Insect Biochem. Mol. Biol.">
        <title>The genome of a lepidopteran model insect, the silkworm Bombyx mori.</title>
        <authorList>
            <consortium name="International Silkworm Genome Consortium"/>
        </authorList>
    </citation>
    <scope>NUCLEOTIDE SEQUENCE [LARGE SCALE GENOMIC DNA]</scope>
    <source>
        <strain evidence="5">p50T</strain>
    </source>
</reference>
<dbReference type="PANTHER" id="PTHR28441">
    <property type="entry name" value="PROTEIN FAM91A1"/>
    <property type="match status" value="1"/>
</dbReference>
<dbReference type="InterPro" id="IPR039199">
    <property type="entry name" value="FAM91"/>
</dbReference>
<organism evidence="4 5">
    <name type="scientific">Bombyx mori</name>
    <name type="common">Silk moth</name>
    <dbReference type="NCBI Taxonomy" id="7091"/>
    <lineage>
        <taxon>Eukaryota</taxon>
        <taxon>Metazoa</taxon>
        <taxon>Ecdysozoa</taxon>
        <taxon>Arthropoda</taxon>
        <taxon>Hexapoda</taxon>
        <taxon>Insecta</taxon>
        <taxon>Pterygota</taxon>
        <taxon>Neoptera</taxon>
        <taxon>Endopterygota</taxon>
        <taxon>Lepidoptera</taxon>
        <taxon>Glossata</taxon>
        <taxon>Ditrysia</taxon>
        <taxon>Bombycoidea</taxon>
        <taxon>Bombycidae</taxon>
        <taxon>Bombycinae</taxon>
        <taxon>Bombyx</taxon>
    </lineage>
</organism>
<sequence>MEVSRELPAQHAPSAAGLLPAGGVVVGAECAVESSGGVASCLPAAAALAAANTALRRAPVLLQAMGVRAAAGLRHLMFPPEDDPLTARGAAAAGAEAPAAALRGYVTLADIGVPDLGCASPPAAVQLVPQRKKKEICGIAKPVPDTSPADHSARLRSPIESHFAVTPTGPSAHGSPANGFTSADGGRLLREELDYLDASEPPRTAPADDDLVPIHSTSASFEDLKHSNDDSLNNPTPARDDIDSKLTKDNSSKESIVDIVLVNDNIDMKSSMCSDVAPVHSSKSMDRLGELLSPAEETISMFTQLSDKLSEVSAAEGDSGVDTAHVSDDEACRPEKWTILDLQFGIPLFDEALCESVCGSVVGCVAAPDVLDKIKEDNEFIRADVLKFVSQCQYYPGEDMGIVKRGTLVPLPRKSLAFENGRISEWNGK</sequence>
<dbReference type="Pfam" id="PF14648">
    <property type="entry name" value="FAM91_C"/>
    <property type="match status" value="1"/>
</dbReference>
<evidence type="ECO:0000313" key="5">
    <source>
        <dbReference type="Proteomes" id="UP000005204"/>
    </source>
</evidence>
<name>A0A8R2R5T0_BOMMO</name>
<evidence type="ECO:0000256" key="1">
    <source>
        <dbReference type="ARBA" id="ARBA00010319"/>
    </source>
</evidence>
<proteinExistence type="inferred from homology"/>
<accession>A0A8R2R5T0</accession>